<proteinExistence type="predicted"/>
<gene>
    <name evidence="1" type="ORF">GJQ55_12865</name>
</gene>
<dbReference type="RefSeq" id="WP_228345381.1">
    <property type="nucleotide sequence ID" value="NZ_CP045550.1"/>
</dbReference>
<dbReference type="EMBL" id="CP046056">
    <property type="protein sequence ID" value="QQD25312.1"/>
    <property type="molecule type" value="Genomic_DNA"/>
</dbReference>
<dbReference type="AlphaFoldDB" id="A0A9E8FNY4"/>
<accession>A0A9E8FNY4</accession>
<keyword evidence="2" id="KW-1185">Reference proteome</keyword>
<evidence type="ECO:0000313" key="2">
    <source>
        <dbReference type="Proteomes" id="UP000596074"/>
    </source>
</evidence>
<reference evidence="1 2" key="1">
    <citation type="submission" date="2019-11" db="EMBL/GenBank/DDBJ databases">
        <title>Venatorbacter sp. nov. a predator of Campylobacter and other Gram-negative bacteria.</title>
        <authorList>
            <person name="Saeedi A."/>
            <person name="Cummings N.J."/>
            <person name="Connerton I.F."/>
            <person name="Connerton P.L."/>
        </authorList>
    </citation>
    <scope>NUCLEOTIDE SEQUENCE [LARGE SCALE GENOMIC DNA]</scope>
    <source>
        <strain evidence="1">XL5</strain>
    </source>
</reference>
<evidence type="ECO:0000313" key="1">
    <source>
        <dbReference type="EMBL" id="QQD25312.1"/>
    </source>
</evidence>
<organism evidence="1 2">
    <name type="scientific">Venatoribacter cucullus</name>
    <dbReference type="NCBI Taxonomy" id="2661630"/>
    <lineage>
        <taxon>Bacteria</taxon>
        <taxon>Pseudomonadati</taxon>
        <taxon>Pseudomonadota</taxon>
        <taxon>Gammaproteobacteria</taxon>
        <taxon>Oceanospirillales</taxon>
        <taxon>Oceanospirillaceae</taxon>
        <taxon>Venatoribacter</taxon>
    </lineage>
</organism>
<dbReference type="KEGG" id="vcw:GJQ55_12865"/>
<dbReference type="Proteomes" id="UP000596074">
    <property type="component" value="Chromosome"/>
</dbReference>
<sequence>MRAWLLSLFLLSLPALAVADAIDFGHDKTRARAEQAMQEVQRLSSDIQQLKQRVISLNKDLQTTEEALLFPTNSQFTVFVSQTGGAFFTLESVRLVINDRTVASHLYSARQREALQRGGVQKLFMTNLAEGKHQVTAFFTGIGPNGRATKRAAELTLEKGKASQFIELAIADNSARQEPVFSVRPW</sequence>
<name>A0A9E8FNY4_9GAMM</name>
<protein>
    <submittedName>
        <fullName evidence="1">AraC family transcriptional regulator</fullName>
    </submittedName>
</protein>